<feature type="region of interest" description="Disordered" evidence="1">
    <location>
        <begin position="77"/>
        <end position="111"/>
    </location>
</feature>
<feature type="compositionally biased region" description="Polar residues" evidence="1">
    <location>
        <begin position="78"/>
        <end position="98"/>
    </location>
</feature>
<gene>
    <name evidence="2" type="ORF">CEUSTIGMA_g2440.t1</name>
</gene>
<accession>A0A250WVX8</accession>
<dbReference type="Proteomes" id="UP000232323">
    <property type="component" value="Unassembled WGS sequence"/>
</dbReference>
<protein>
    <submittedName>
        <fullName evidence="2">Uncharacterized protein</fullName>
    </submittedName>
</protein>
<feature type="compositionally biased region" description="Polar residues" evidence="1">
    <location>
        <begin position="619"/>
        <end position="630"/>
    </location>
</feature>
<dbReference type="AlphaFoldDB" id="A0A250WVX8"/>
<comment type="caution">
    <text evidence="2">The sequence shown here is derived from an EMBL/GenBank/DDBJ whole genome shotgun (WGS) entry which is preliminary data.</text>
</comment>
<evidence type="ECO:0000256" key="1">
    <source>
        <dbReference type="SAM" id="MobiDB-lite"/>
    </source>
</evidence>
<keyword evidence="3" id="KW-1185">Reference proteome</keyword>
<dbReference type="EMBL" id="BEGY01000010">
    <property type="protein sequence ID" value="GAX74994.1"/>
    <property type="molecule type" value="Genomic_DNA"/>
</dbReference>
<organism evidence="2 3">
    <name type="scientific">Chlamydomonas eustigma</name>
    <dbReference type="NCBI Taxonomy" id="1157962"/>
    <lineage>
        <taxon>Eukaryota</taxon>
        <taxon>Viridiplantae</taxon>
        <taxon>Chlorophyta</taxon>
        <taxon>core chlorophytes</taxon>
        <taxon>Chlorophyceae</taxon>
        <taxon>CS clade</taxon>
        <taxon>Chlamydomonadales</taxon>
        <taxon>Chlamydomonadaceae</taxon>
        <taxon>Chlamydomonas</taxon>
    </lineage>
</organism>
<name>A0A250WVX8_9CHLO</name>
<feature type="region of interest" description="Disordered" evidence="1">
    <location>
        <begin position="750"/>
        <end position="783"/>
    </location>
</feature>
<feature type="region of interest" description="Disordered" evidence="1">
    <location>
        <begin position="855"/>
        <end position="884"/>
    </location>
</feature>
<feature type="region of interest" description="Disordered" evidence="1">
    <location>
        <begin position="617"/>
        <end position="643"/>
    </location>
</feature>
<proteinExistence type="predicted"/>
<reference evidence="2 3" key="1">
    <citation type="submission" date="2017-08" db="EMBL/GenBank/DDBJ databases">
        <title>Acidophilic green algal genome provides insights into adaptation to an acidic environment.</title>
        <authorList>
            <person name="Hirooka S."/>
            <person name="Hirose Y."/>
            <person name="Kanesaki Y."/>
            <person name="Higuchi S."/>
            <person name="Fujiwara T."/>
            <person name="Onuma R."/>
            <person name="Era A."/>
            <person name="Ohbayashi R."/>
            <person name="Uzuka A."/>
            <person name="Nozaki H."/>
            <person name="Yoshikawa H."/>
            <person name="Miyagishima S.Y."/>
        </authorList>
    </citation>
    <scope>NUCLEOTIDE SEQUENCE [LARGE SCALE GENOMIC DNA]</scope>
    <source>
        <strain evidence="2 3">NIES-2499</strain>
    </source>
</reference>
<evidence type="ECO:0000313" key="2">
    <source>
        <dbReference type="EMBL" id="GAX74994.1"/>
    </source>
</evidence>
<evidence type="ECO:0000313" key="3">
    <source>
        <dbReference type="Proteomes" id="UP000232323"/>
    </source>
</evidence>
<sequence length="980" mass="104064">MYLPVSHDGFSQQNREAAKKMLFDVINGDSSNRHDPTAIQKIVELEQKTFEQSSGFSDYQRRISEKVERIIKIKSSKTLHQQVQHHGGSASSGATPFGNQGHPVVGRPALGTASHLSQPLHQLKTQTGQNLMGQTGVPQAGQSILQQPHGNSVQLQYAVQQGGAIPPVSSVSMGLQPQLNFSHQHQQHRQMQAPVSMALQTNGPPAAPALQAQIQQQQYHVAQAAAPAAAWASTGEDDYTEFWDVLAQGPAQGNNQQQQQQPLLELPQPSSAGLRAAAAAQSQILPPTATALSAVGPTQLQPATHPFHALPQQLGASGAVKPPSLPGPSPQPLQLSSAVGLTTLQISNDVHAAQGAVTAAAFPSSQPLVGAKAALPAGMGSAPQFAAAQIGAAAAVRTAGVPTPTLLGAGEGALPPIVPSLPQLEDVDSMPPEKLRDMFWQLVTFMQAKIRPGIQNMLSKLEAMDLNQFGDNQEMQKYQRKKSHLVQIMKLISVQPSDPSVDTGAKAVKQLVYCMKTVTRSSRSQAEEAAATASSLATGLAAAAAAAETPDVMVVEPSHMSTVQIKPSRADNASLQRSSLSAASVPASPILPNPETLQRVLGLLNKGSRQRVLGLLNKGSRQPSSHQGQDAKSGMVGGTRPADPHSISTITRSKGSTQLLAKAVPGDERTVHLQHHVQELALDWLQGDMACPPFPMLQELGQDGVLWKSEVISSKCTSVCRMDGPVKVEPYFLALSPGSPDSQQTAVMQNDRQQAVTEAGERDSRGETSVSDADASCRNTRRRRREEVAQQCEKIELHLTQKRRHLEQGSAIDTALKESHVCLRVLEEGDASFVRAFAWCTESVQVECSVHTAGSKDVSSGKASLEDSSETQGGGSTSVSPFRQSPLVQAGDASTLVWSTMTILIPPGYPASPASAMFSSSAPHYHASIASAARAAFQSEVQLRSRGCSLEEIAVLWQEAVRLVTTPAQKVATPPVPPRM</sequence>